<reference evidence="1" key="1">
    <citation type="journal article" date="2015" name="Nature">
        <title>Complex archaea that bridge the gap between prokaryotes and eukaryotes.</title>
        <authorList>
            <person name="Spang A."/>
            <person name="Saw J.H."/>
            <person name="Jorgensen S.L."/>
            <person name="Zaremba-Niedzwiedzka K."/>
            <person name="Martijn J."/>
            <person name="Lind A.E."/>
            <person name="van Eijk R."/>
            <person name="Schleper C."/>
            <person name="Guy L."/>
            <person name="Ettema T.J."/>
        </authorList>
    </citation>
    <scope>NUCLEOTIDE SEQUENCE</scope>
</reference>
<protein>
    <submittedName>
        <fullName evidence="1">Uncharacterized protein</fullName>
    </submittedName>
</protein>
<gene>
    <name evidence="1" type="ORF">LCGC14_1274560</name>
</gene>
<accession>A0A0F9KYT3</accession>
<dbReference type="AlphaFoldDB" id="A0A0F9KYT3"/>
<proteinExistence type="predicted"/>
<dbReference type="EMBL" id="LAZR01007186">
    <property type="protein sequence ID" value="KKM86883.1"/>
    <property type="molecule type" value="Genomic_DNA"/>
</dbReference>
<sequence>MYLNSTLILEIIKETSNTGIYNWSVWQGDNYHNQSSSYYRIKIEDLGNVKYYDFSPNFTITNEKGKIKMKIKTLKNNINLLQIRSSGKKLDVKTIQKQVNMTYSTIKAALKKWSNSQFLEKITKKDNVRGGKICE</sequence>
<organism evidence="1">
    <name type="scientific">marine sediment metagenome</name>
    <dbReference type="NCBI Taxonomy" id="412755"/>
    <lineage>
        <taxon>unclassified sequences</taxon>
        <taxon>metagenomes</taxon>
        <taxon>ecological metagenomes</taxon>
    </lineage>
</organism>
<name>A0A0F9KYT3_9ZZZZ</name>
<comment type="caution">
    <text evidence="1">The sequence shown here is derived from an EMBL/GenBank/DDBJ whole genome shotgun (WGS) entry which is preliminary data.</text>
</comment>
<evidence type="ECO:0000313" key="1">
    <source>
        <dbReference type="EMBL" id="KKM86883.1"/>
    </source>
</evidence>